<dbReference type="GO" id="GO:0020037">
    <property type="term" value="F:heme binding"/>
    <property type="evidence" value="ECO:0007669"/>
    <property type="project" value="InterPro"/>
</dbReference>
<dbReference type="EMBL" id="JAUOQI010000003">
    <property type="protein sequence ID" value="MDO6576938.1"/>
    <property type="molecule type" value="Genomic_DNA"/>
</dbReference>
<sequence>MSRLTSALMLSVLCTTSLATLANEHKLNPATGLVDATGHNMVAAHCTACHSAKLISQNQMSRERWLETIRWMQSTQKLWPLGEAEPVILDYLTTWYGPKIQSRRAPIPTHLMPQGSD</sequence>
<dbReference type="InterPro" id="IPR036909">
    <property type="entry name" value="Cyt_c-like_dom_sf"/>
</dbReference>
<dbReference type="RefSeq" id="WP_303538209.1">
    <property type="nucleotide sequence ID" value="NZ_JAUOQI010000003.1"/>
</dbReference>
<organism evidence="2 3">
    <name type="scientific">Alteromonas stellipolaris</name>
    <dbReference type="NCBI Taxonomy" id="233316"/>
    <lineage>
        <taxon>Bacteria</taxon>
        <taxon>Pseudomonadati</taxon>
        <taxon>Pseudomonadota</taxon>
        <taxon>Gammaproteobacteria</taxon>
        <taxon>Alteromonadales</taxon>
        <taxon>Alteromonadaceae</taxon>
        <taxon>Alteromonas/Salinimonas group</taxon>
        <taxon>Alteromonas</taxon>
    </lineage>
</organism>
<comment type="caution">
    <text evidence="2">The sequence shown here is derived from an EMBL/GenBank/DDBJ whole genome shotgun (WGS) entry which is preliminary data.</text>
</comment>
<feature type="chain" id="PRO_5043555241" description="Sulfite dehydrogenase (Cytochrome) subunit SorB" evidence="1">
    <location>
        <begin position="23"/>
        <end position="117"/>
    </location>
</feature>
<evidence type="ECO:0000313" key="2">
    <source>
        <dbReference type="EMBL" id="MDO6576938.1"/>
    </source>
</evidence>
<evidence type="ECO:0000256" key="1">
    <source>
        <dbReference type="SAM" id="SignalP"/>
    </source>
</evidence>
<dbReference type="Gene3D" id="1.10.760.10">
    <property type="entry name" value="Cytochrome c-like domain"/>
    <property type="match status" value="1"/>
</dbReference>
<evidence type="ECO:0000313" key="3">
    <source>
        <dbReference type="Proteomes" id="UP001170717"/>
    </source>
</evidence>
<evidence type="ECO:0008006" key="4">
    <source>
        <dbReference type="Google" id="ProtNLM"/>
    </source>
</evidence>
<proteinExistence type="predicted"/>
<reference evidence="2" key="1">
    <citation type="submission" date="2023-07" db="EMBL/GenBank/DDBJ databases">
        <title>Genome content predicts the carbon catabolic preferences of heterotrophic bacteria.</title>
        <authorList>
            <person name="Gralka M."/>
        </authorList>
    </citation>
    <scope>NUCLEOTIDE SEQUENCE</scope>
    <source>
        <strain evidence="2">F2M12</strain>
    </source>
</reference>
<protein>
    <recommendedName>
        <fullName evidence="4">Sulfite dehydrogenase (Cytochrome) subunit SorB</fullName>
    </recommendedName>
</protein>
<feature type="signal peptide" evidence="1">
    <location>
        <begin position="1"/>
        <end position="22"/>
    </location>
</feature>
<gene>
    <name evidence="2" type="ORF">Q4527_06010</name>
</gene>
<accession>A0AAW7Z391</accession>
<name>A0AAW7Z391_9ALTE</name>
<dbReference type="AlphaFoldDB" id="A0AAW7Z391"/>
<dbReference type="Proteomes" id="UP001170717">
    <property type="component" value="Unassembled WGS sequence"/>
</dbReference>
<dbReference type="GO" id="GO:0009055">
    <property type="term" value="F:electron transfer activity"/>
    <property type="evidence" value="ECO:0007669"/>
    <property type="project" value="InterPro"/>
</dbReference>
<keyword evidence="1" id="KW-0732">Signal</keyword>
<dbReference type="SUPFAM" id="SSF46626">
    <property type="entry name" value="Cytochrome c"/>
    <property type="match status" value="1"/>
</dbReference>